<protein>
    <submittedName>
        <fullName evidence="3">Uncharacterized protein</fullName>
    </submittedName>
</protein>
<feature type="compositionally biased region" description="Low complexity" evidence="1">
    <location>
        <begin position="9"/>
        <end position="18"/>
    </location>
</feature>
<proteinExistence type="predicted"/>
<feature type="transmembrane region" description="Helical" evidence="2">
    <location>
        <begin position="33"/>
        <end position="54"/>
    </location>
</feature>
<dbReference type="AlphaFoldDB" id="G0NYY3"/>
<accession>G0NYY3</accession>
<evidence type="ECO:0000313" key="3">
    <source>
        <dbReference type="EMBL" id="EGT40266.1"/>
    </source>
</evidence>
<dbReference type="Proteomes" id="UP000008068">
    <property type="component" value="Unassembled WGS sequence"/>
</dbReference>
<feature type="region of interest" description="Disordered" evidence="1">
    <location>
        <begin position="1"/>
        <end position="21"/>
    </location>
</feature>
<dbReference type="InParanoid" id="G0NYY3"/>
<organism evidence="4">
    <name type="scientific">Caenorhabditis brenneri</name>
    <name type="common">Nematode worm</name>
    <dbReference type="NCBI Taxonomy" id="135651"/>
    <lineage>
        <taxon>Eukaryota</taxon>
        <taxon>Metazoa</taxon>
        <taxon>Ecdysozoa</taxon>
        <taxon>Nematoda</taxon>
        <taxon>Chromadorea</taxon>
        <taxon>Rhabditida</taxon>
        <taxon>Rhabditina</taxon>
        <taxon>Rhabditomorpha</taxon>
        <taxon>Rhabditoidea</taxon>
        <taxon>Rhabditidae</taxon>
        <taxon>Peloderinae</taxon>
        <taxon>Caenorhabditis</taxon>
    </lineage>
</organism>
<gene>
    <name evidence="3" type="ORF">CAEBREN_22416</name>
</gene>
<keyword evidence="4" id="KW-1185">Reference proteome</keyword>
<reference evidence="4" key="1">
    <citation type="submission" date="2011-07" db="EMBL/GenBank/DDBJ databases">
        <authorList>
            <consortium name="Caenorhabditis brenneri Sequencing and Analysis Consortium"/>
            <person name="Wilson R.K."/>
        </authorList>
    </citation>
    <scope>NUCLEOTIDE SEQUENCE [LARGE SCALE GENOMIC DNA]</scope>
    <source>
        <strain evidence="4">PB2801</strain>
    </source>
</reference>
<feature type="compositionally biased region" description="Basic residues" evidence="1">
    <location>
        <begin position="65"/>
        <end position="80"/>
    </location>
</feature>
<keyword evidence="2" id="KW-0472">Membrane</keyword>
<keyword evidence="2" id="KW-0812">Transmembrane</keyword>
<name>G0NYY3_CAEBE</name>
<dbReference type="eggNOG" id="ENOG502R2K6">
    <property type="taxonomic scope" value="Eukaryota"/>
</dbReference>
<dbReference type="HOGENOM" id="CLU_2322447_0_0_1"/>
<dbReference type="EMBL" id="GL379985">
    <property type="protein sequence ID" value="EGT40266.1"/>
    <property type="molecule type" value="Genomic_DNA"/>
</dbReference>
<evidence type="ECO:0000256" key="1">
    <source>
        <dbReference type="SAM" id="MobiDB-lite"/>
    </source>
</evidence>
<dbReference type="OrthoDB" id="5874274at2759"/>
<keyword evidence="2" id="KW-1133">Transmembrane helix</keyword>
<feature type="region of interest" description="Disordered" evidence="1">
    <location>
        <begin position="64"/>
        <end position="99"/>
    </location>
</feature>
<feature type="compositionally biased region" description="Acidic residues" evidence="1">
    <location>
        <begin position="85"/>
        <end position="99"/>
    </location>
</feature>
<evidence type="ECO:0000313" key="4">
    <source>
        <dbReference type="Proteomes" id="UP000008068"/>
    </source>
</evidence>
<evidence type="ECO:0000256" key="2">
    <source>
        <dbReference type="SAM" id="Phobius"/>
    </source>
</evidence>
<sequence length="99" mass="11133">MLSSEVLNSTTSTSTTTTMQPISTLNYTENDEIIGLIVFINLVLTCCLMISVAYNREVFCFSKKSVSRGKKKKKASKGKNHNGEPWEDDDDDDEDFDEI</sequence>